<dbReference type="Proteomes" id="UP000525078">
    <property type="component" value="Unassembled WGS sequence"/>
</dbReference>
<organism evidence="2 3">
    <name type="scientific">Cannabis sativa</name>
    <name type="common">Hemp</name>
    <name type="synonym">Marijuana</name>
    <dbReference type="NCBI Taxonomy" id="3483"/>
    <lineage>
        <taxon>Eukaryota</taxon>
        <taxon>Viridiplantae</taxon>
        <taxon>Streptophyta</taxon>
        <taxon>Embryophyta</taxon>
        <taxon>Tracheophyta</taxon>
        <taxon>Spermatophyta</taxon>
        <taxon>Magnoliopsida</taxon>
        <taxon>eudicotyledons</taxon>
        <taxon>Gunneridae</taxon>
        <taxon>Pentapetalae</taxon>
        <taxon>rosids</taxon>
        <taxon>fabids</taxon>
        <taxon>Rosales</taxon>
        <taxon>Cannabaceae</taxon>
        <taxon>Cannabis</taxon>
    </lineage>
</organism>
<accession>A0A7J6HIM9</accession>
<dbReference type="EMBL" id="JAATIP010000011">
    <property type="protein sequence ID" value="KAF4394280.1"/>
    <property type="molecule type" value="Genomic_DNA"/>
</dbReference>
<protein>
    <submittedName>
        <fullName evidence="2">Uncharacterized protein</fullName>
    </submittedName>
</protein>
<dbReference type="PANTHER" id="PTHR33782">
    <property type="entry name" value="OS01G0121600 PROTEIN"/>
    <property type="match status" value="1"/>
</dbReference>
<gene>
    <name evidence="2" type="ORF">F8388_005914</name>
</gene>
<dbReference type="AlphaFoldDB" id="A0A7J6HIM9"/>
<evidence type="ECO:0000313" key="3">
    <source>
        <dbReference type="Proteomes" id="UP000525078"/>
    </source>
</evidence>
<evidence type="ECO:0000256" key="1">
    <source>
        <dbReference type="SAM" id="Phobius"/>
    </source>
</evidence>
<reference evidence="2 3" key="1">
    <citation type="journal article" date="2020" name="bioRxiv">
        <title>Sequence and annotation of 42 cannabis genomes reveals extensive copy number variation in cannabinoid synthesis and pathogen resistance genes.</title>
        <authorList>
            <person name="Mckernan K.J."/>
            <person name="Helbert Y."/>
            <person name="Kane L.T."/>
            <person name="Ebling H."/>
            <person name="Zhang L."/>
            <person name="Liu B."/>
            <person name="Eaton Z."/>
            <person name="Mclaughlin S."/>
            <person name="Kingan S."/>
            <person name="Baybayan P."/>
            <person name="Concepcion G."/>
            <person name="Jordan M."/>
            <person name="Riva A."/>
            <person name="Barbazuk W."/>
            <person name="Harkins T."/>
        </authorList>
    </citation>
    <scope>NUCLEOTIDE SEQUENCE [LARGE SCALE GENOMIC DNA]</scope>
    <source>
        <strain evidence="3">cv. Jamaican Lion 4</strain>
        <tissue evidence="2">Leaf</tissue>
    </source>
</reference>
<keyword evidence="1" id="KW-0812">Transmembrane</keyword>
<keyword evidence="1" id="KW-1133">Transmembrane helix</keyword>
<name>A0A7J6HIM9_CANSA</name>
<sequence>MNMPITVTTAKTPNVLSLQQPPLPPRSYAYPNLNLACRGLNTCHPGGKAVCAAFDHHGYDGKLVDQDMIVLRKRIHEVKNEVDDDGEDVGNDVASSDWMEWEKEYYAKNYGADVCQAVGMLQTQLMNTRPSLSLVMLGVVSLSVPISMGVVLLRLLDAAKDIFLGFS</sequence>
<keyword evidence="1" id="KW-0472">Membrane</keyword>
<comment type="caution">
    <text evidence="2">The sequence shown here is derived from an EMBL/GenBank/DDBJ whole genome shotgun (WGS) entry which is preliminary data.</text>
</comment>
<proteinExistence type="predicted"/>
<evidence type="ECO:0000313" key="2">
    <source>
        <dbReference type="EMBL" id="KAF4394280.1"/>
    </source>
</evidence>
<dbReference type="PANTHER" id="PTHR33782:SF5">
    <property type="entry name" value="MEDIATOR OF RNA POLYMERASE II TRANSCRIPTION SUBUNIT"/>
    <property type="match status" value="1"/>
</dbReference>
<feature type="transmembrane region" description="Helical" evidence="1">
    <location>
        <begin position="134"/>
        <end position="156"/>
    </location>
</feature>